<dbReference type="EMBL" id="CP037422">
    <property type="protein sequence ID" value="QDU11428.1"/>
    <property type="molecule type" value="Genomic_DNA"/>
</dbReference>
<name>A0A517X1Q6_9PLAN</name>
<evidence type="ECO:0000313" key="1">
    <source>
        <dbReference type="EMBL" id="QDU11428.1"/>
    </source>
</evidence>
<protein>
    <submittedName>
        <fullName evidence="1">Uncharacterized protein</fullName>
    </submittedName>
</protein>
<proteinExistence type="predicted"/>
<organism evidence="1 2">
    <name type="scientific">Gimesia aquarii</name>
    <dbReference type="NCBI Taxonomy" id="2527964"/>
    <lineage>
        <taxon>Bacteria</taxon>
        <taxon>Pseudomonadati</taxon>
        <taxon>Planctomycetota</taxon>
        <taxon>Planctomycetia</taxon>
        <taxon>Planctomycetales</taxon>
        <taxon>Planctomycetaceae</taxon>
        <taxon>Gimesia</taxon>
    </lineage>
</organism>
<accession>A0A517X1Q6</accession>
<dbReference type="AlphaFoldDB" id="A0A517X1Q6"/>
<dbReference type="Proteomes" id="UP000318384">
    <property type="component" value="Chromosome"/>
</dbReference>
<evidence type="ECO:0000313" key="2">
    <source>
        <dbReference type="Proteomes" id="UP000318384"/>
    </source>
</evidence>
<keyword evidence="2" id="KW-1185">Reference proteome</keyword>
<sequence>MEPRKFIFKNTLSPGDIVMLTAGKKGLILKDLTP</sequence>
<reference evidence="1 2" key="1">
    <citation type="submission" date="2019-03" db="EMBL/GenBank/DDBJ databases">
        <title>Deep-cultivation of Planctomycetes and their phenomic and genomic characterization uncovers novel biology.</title>
        <authorList>
            <person name="Wiegand S."/>
            <person name="Jogler M."/>
            <person name="Boedeker C."/>
            <person name="Pinto D."/>
            <person name="Vollmers J."/>
            <person name="Rivas-Marin E."/>
            <person name="Kohn T."/>
            <person name="Peeters S.H."/>
            <person name="Heuer A."/>
            <person name="Rast P."/>
            <person name="Oberbeckmann S."/>
            <person name="Bunk B."/>
            <person name="Jeske O."/>
            <person name="Meyerdierks A."/>
            <person name="Storesund J.E."/>
            <person name="Kallscheuer N."/>
            <person name="Luecker S."/>
            <person name="Lage O.M."/>
            <person name="Pohl T."/>
            <person name="Merkel B.J."/>
            <person name="Hornburger P."/>
            <person name="Mueller R.-W."/>
            <person name="Bruemmer F."/>
            <person name="Labrenz M."/>
            <person name="Spormann A.M."/>
            <person name="Op den Camp H."/>
            <person name="Overmann J."/>
            <person name="Amann R."/>
            <person name="Jetten M.S.M."/>
            <person name="Mascher T."/>
            <person name="Medema M.H."/>
            <person name="Devos D.P."/>
            <person name="Kaster A.-K."/>
            <person name="Ovreas L."/>
            <person name="Rohde M."/>
            <person name="Galperin M.Y."/>
            <person name="Jogler C."/>
        </authorList>
    </citation>
    <scope>NUCLEOTIDE SEQUENCE [LARGE SCALE GENOMIC DNA]</scope>
    <source>
        <strain evidence="1 2">V202</strain>
    </source>
</reference>
<gene>
    <name evidence="1" type="ORF">V202x_48500</name>
</gene>